<dbReference type="PROSITE" id="PS01129">
    <property type="entry name" value="PSI_RLU"/>
    <property type="match status" value="1"/>
</dbReference>
<dbReference type="NCBIfam" id="TIGR01621">
    <property type="entry name" value="RluA-like"/>
    <property type="match status" value="1"/>
</dbReference>
<evidence type="ECO:0000313" key="5">
    <source>
        <dbReference type="Proteomes" id="UP001259340"/>
    </source>
</evidence>
<keyword evidence="6" id="KW-1185">Reference proteome</keyword>
<dbReference type="InterPro" id="IPR020103">
    <property type="entry name" value="PsdUridine_synth_cat_dom_sf"/>
</dbReference>
<dbReference type="EMBL" id="JAPMLE010000001">
    <property type="protein sequence ID" value="MDR8525719.1"/>
    <property type="molecule type" value="Genomic_DNA"/>
</dbReference>
<dbReference type="GO" id="GO:0003723">
    <property type="term" value="F:RNA binding"/>
    <property type="evidence" value="ECO:0007669"/>
    <property type="project" value="InterPro"/>
</dbReference>
<dbReference type="GO" id="GO:0140098">
    <property type="term" value="F:catalytic activity, acting on RNA"/>
    <property type="evidence" value="ECO:0007669"/>
    <property type="project" value="UniProtKB-ARBA"/>
</dbReference>
<dbReference type="Pfam" id="PF00849">
    <property type="entry name" value="PseudoU_synth_2"/>
    <property type="match status" value="1"/>
</dbReference>
<proteinExistence type="inferred from homology"/>
<name>A0AAW8NR85_9GAMM</name>
<dbReference type="InterPro" id="IPR006145">
    <property type="entry name" value="PsdUridine_synth_RsuA/RluA"/>
</dbReference>
<dbReference type="SUPFAM" id="SSF55120">
    <property type="entry name" value="Pseudouridine synthase"/>
    <property type="match status" value="1"/>
</dbReference>
<dbReference type="RefSeq" id="WP_310655762.1">
    <property type="nucleotide sequence ID" value="NZ_JAPMLA010000004.1"/>
</dbReference>
<gene>
    <name evidence="3" type="ORF">OS133_19050</name>
    <name evidence="4" type="ORF">OS134_14300</name>
</gene>
<reference evidence="4 6" key="1">
    <citation type="journal article" date="2022" name="bioRxiv">
        <title>Prophages regulate Shewanella fidelis 3313 motility and biofilm formation: implications for gut colonization dynamics in Ciona robusta.</title>
        <authorList>
            <person name="Natarajan O."/>
            <person name="Gibboney S.L."/>
            <person name="Young M.N."/>
            <person name="Lim S.J."/>
            <person name="Pluta N."/>
            <person name="Atkinson C.G."/>
            <person name="Leigh B.A."/>
            <person name="Liberti A."/>
            <person name="Kees E.D."/>
            <person name="Breitbart M."/>
            <person name="Gralnick J.A."/>
            <person name="Dishaw L.J."/>
        </authorList>
    </citation>
    <scope>NUCLEOTIDE SEQUENCE [LARGE SCALE GENOMIC DNA]</scope>
    <source>
        <strain evidence="4 6">JG4066</strain>
    </source>
</reference>
<dbReference type="InterPro" id="IPR006508">
    <property type="entry name" value="PsdUridine_synth_RluA-like"/>
</dbReference>
<dbReference type="GO" id="GO:0009982">
    <property type="term" value="F:pseudouridine synthase activity"/>
    <property type="evidence" value="ECO:0007669"/>
    <property type="project" value="InterPro"/>
</dbReference>
<sequence>MYQVIADEHDFIVINKAADIHFHSQDGSAGVVAQAEADLGIKLYAVHRLDTLTSGLIILAKSSQAAAEFTRMFAAHAVQKYYLALAKGKPKKKQGWVIGDMAKSRRSMHKLLRSTNNPAITQFFSHSVGEGERLYLLKPHSGKTHQLRVALASIGTPILGDTLYGGATADRGYLHAYSLHFSYLGQTYGYTVAPDLGEAFTAVEVSAQLNVWQQPNELSWPALKKNE</sequence>
<evidence type="ECO:0000313" key="6">
    <source>
        <dbReference type="Proteomes" id="UP001271263"/>
    </source>
</evidence>
<evidence type="ECO:0000313" key="4">
    <source>
        <dbReference type="EMBL" id="MDW4825236.1"/>
    </source>
</evidence>
<accession>A0AAW8NR85</accession>
<dbReference type="Proteomes" id="UP001259340">
    <property type="component" value="Unassembled WGS sequence"/>
</dbReference>
<dbReference type="EMBL" id="JAPMLD010000006">
    <property type="protein sequence ID" value="MDW4825236.1"/>
    <property type="molecule type" value="Genomic_DNA"/>
</dbReference>
<evidence type="ECO:0000313" key="3">
    <source>
        <dbReference type="EMBL" id="MDR8525719.1"/>
    </source>
</evidence>
<comment type="caution">
    <text evidence="3">The sequence shown here is derived from an EMBL/GenBank/DDBJ whole genome shotgun (WGS) entry which is preliminary data.</text>
</comment>
<dbReference type="PANTHER" id="PTHR21600">
    <property type="entry name" value="MITOCHONDRIAL RNA PSEUDOURIDINE SYNTHASE"/>
    <property type="match status" value="1"/>
</dbReference>
<protein>
    <submittedName>
        <fullName evidence="3">TIGR01621 family pseudouridine synthase</fullName>
    </submittedName>
</protein>
<dbReference type="CDD" id="cd02869">
    <property type="entry name" value="PseudoU_synth_RluA_like"/>
    <property type="match status" value="1"/>
</dbReference>
<dbReference type="InterPro" id="IPR050188">
    <property type="entry name" value="RluA_PseudoU_synthase"/>
</dbReference>
<evidence type="ECO:0000256" key="1">
    <source>
        <dbReference type="ARBA" id="ARBA00010876"/>
    </source>
</evidence>
<dbReference type="InterPro" id="IPR006224">
    <property type="entry name" value="PsdUridine_synth_RluA-like_CS"/>
</dbReference>
<dbReference type="Gene3D" id="3.30.2350.10">
    <property type="entry name" value="Pseudouridine synthase"/>
    <property type="match status" value="1"/>
</dbReference>
<dbReference type="PANTHER" id="PTHR21600:SF87">
    <property type="entry name" value="RNA PSEUDOURIDYLATE SYNTHASE DOMAIN-CONTAINING PROTEIN 1"/>
    <property type="match status" value="1"/>
</dbReference>
<comment type="similarity">
    <text evidence="1">Belongs to the pseudouridine synthase RluA family.</text>
</comment>
<feature type="domain" description="Pseudouridine synthase RsuA/RluA-like" evidence="2">
    <location>
        <begin position="10"/>
        <end position="153"/>
    </location>
</feature>
<dbReference type="GO" id="GO:0000455">
    <property type="term" value="P:enzyme-directed rRNA pseudouridine synthesis"/>
    <property type="evidence" value="ECO:0007669"/>
    <property type="project" value="TreeGrafter"/>
</dbReference>
<organism evidence="3 5">
    <name type="scientific">Shewanella fidelis</name>
    <dbReference type="NCBI Taxonomy" id="173509"/>
    <lineage>
        <taxon>Bacteria</taxon>
        <taxon>Pseudomonadati</taxon>
        <taxon>Pseudomonadota</taxon>
        <taxon>Gammaproteobacteria</taxon>
        <taxon>Alteromonadales</taxon>
        <taxon>Shewanellaceae</taxon>
        <taxon>Shewanella</taxon>
    </lineage>
</organism>
<reference evidence="3" key="2">
    <citation type="submission" date="2022-11" db="EMBL/GenBank/DDBJ databases">
        <title>Prophages regulate Shewanella fidelis motility and biofilm formation: implications for gut colonization dynamics in Ciona robusta.</title>
        <authorList>
            <person name="Natarajan O."/>
            <person name="Gibboney S.L."/>
            <person name="Young M.N."/>
            <person name="Lim S.J."/>
            <person name="Pluta N."/>
            <person name="Atkinson C.G.F."/>
            <person name="Leigh B.A."/>
            <person name="Liberti A."/>
            <person name="Kees E."/>
            <person name="Breitbart M."/>
            <person name="Gralnick J."/>
            <person name="Dishaw L.J."/>
        </authorList>
    </citation>
    <scope>NUCLEOTIDE SEQUENCE</scope>
    <source>
        <strain evidence="3">3313</strain>
    </source>
</reference>
<dbReference type="AlphaFoldDB" id="A0AAW8NR85"/>
<dbReference type="Proteomes" id="UP001271263">
    <property type="component" value="Unassembled WGS sequence"/>
</dbReference>
<evidence type="ECO:0000259" key="2">
    <source>
        <dbReference type="Pfam" id="PF00849"/>
    </source>
</evidence>